<dbReference type="PANTHER" id="PTHR43329">
    <property type="entry name" value="EPOXIDE HYDROLASE"/>
    <property type="match status" value="1"/>
</dbReference>
<dbReference type="GO" id="GO:0016787">
    <property type="term" value="F:hydrolase activity"/>
    <property type="evidence" value="ECO:0007669"/>
    <property type="project" value="UniProtKB-KW"/>
</dbReference>
<dbReference type="InterPro" id="IPR000639">
    <property type="entry name" value="Epox_hydrolase-like"/>
</dbReference>
<dbReference type="SUPFAM" id="SSF53474">
    <property type="entry name" value="alpha/beta-Hydrolases"/>
    <property type="match status" value="1"/>
</dbReference>
<dbReference type="PRINTS" id="PR00412">
    <property type="entry name" value="EPOXHYDRLASE"/>
</dbReference>
<dbReference type="Gene3D" id="3.40.50.1820">
    <property type="entry name" value="alpha/beta hydrolase"/>
    <property type="match status" value="1"/>
</dbReference>
<proteinExistence type="inferred from homology"/>
<protein>
    <submittedName>
        <fullName evidence="4">Epoxide hydrolase</fullName>
    </submittedName>
</protein>
<dbReference type="AlphaFoldDB" id="A0A8K0T1Z4"/>
<keyword evidence="5" id="KW-1185">Reference proteome</keyword>
<comment type="caution">
    <text evidence="4">The sequence shown here is derived from an EMBL/GenBank/DDBJ whole genome shotgun (WGS) entry which is preliminary data.</text>
</comment>
<reference evidence="4" key="1">
    <citation type="journal article" date="2021" name="Nat. Commun.">
        <title>Genetic determinants of endophytism in the Arabidopsis root mycobiome.</title>
        <authorList>
            <person name="Mesny F."/>
            <person name="Miyauchi S."/>
            <person name="Thiergart T."/>
            <person name="Pickel B."/>
            <person name="Atanasova L."/>
            <person name="Karlsson M."/>
            <person name="Huettel B."/>
            <person name="Barry K.W."/>
            <person name="Haridas S."/>
            <person name="Chen C."/>
            <person name="Bauer D."/>
            <person name="Andreopoulos W."/>
            <person name="Pangilinan J."/>
            <person name="LaButti K."/>
            <person name="Riley R."/>
            <person name="Lipzen A."/>
            <person name="Clum A."/>
            <person name="Drula E."/>
            <person name="Henrissat B."/>
            <person name="Kohler A."/>
            <person name="Grigoriev I.V."/>
            <person name="Martin F.M."/>
            <person name="Hacquard S."/>
        </authorList>
    </citation>
    <scope>NUCLEOTIDE SEQUENCE</scope>
    <source>
        <strain evidence="4">MPI-CAGE-CH-0235</strain>
    </source>
</reference>
<comment type="similarity">
    <text evidence="2">Belongs to the AB hydrolase superfamily. Epoxide hydrolase family.</text>
</comment>
<keyword evidence="1 4" id="KW-0378">Hydrolase</keyword>
<dbReference type="EMBL" id="JAGPNK010000003">
    <property type="protein sequence ID" value="KAH7324656.1"/>
    <property type="molecule type" value="Genomic_DNA"/>
</dbReference>
<evidence type="ECO:0000259" key="3">
    <source>
        <dbReference type="Pfam" id="PF00561"/>
    </source>
</evidence>
<feature type="domain" description="AB hydrolase-1" evidence="3">
    <location>
        <begin position="36"/>
        <end position="169"/>
    </location>
</feature>
<dbReference type="Pfam" id="PF00561">
    <property type="entry name" value="Abhydrolase_1"/>
    <property type="match status" value="1"/>
</dbReference>
<organism evidence="4 5">
    <name type="scientific">Stachybotrys elegans</name>
    <dbReference type="NCBI Taxonomy" id="80388"/>
    <lineage>
        <taxon>Eukaryota</taxon>
        <taxon>Fungi</taxon>
        <taxon>Dikarya</taxon>
        <taxon>Ascomycota</taxon>
        <taxon>Pezizomycotina</taxon>
        <taxon>Sordariomycetes</taxon>
        <taxon>Hypocreomycetidae</taxon>
        <taxon>Hypocreales</taxon>
        <taxon>Stachybotryaceae</taxon>
        <taxon>Stachybotrys</taxon>
    </lineage>
</organism>
<dbReference type="Proteomes" id="UP000813444">
    <property type="component" value="Unassembled WGS sequence"/>
</dbReference>
<evidence type="ECO:0000313" key="4">
    <source>
        <dbReference type="EMBL" id="KAH7324656.1"/>
    </source>
</evidence>
<sequence length="301" mass="33506">MSELAAFETFALTTQQDPPITIHGFKSRNDASLPGLLLLHGFPQTRHMWHRVAPHLTDKYTVVMPDLRGYGDSSKPQELGAYAKSAMARDCVSVMDQVGFAGESFFVCAHDRGARVAHKLCVDHGRRVRKAVLLDICPTLRMYEATSMGFATAYFHWFFLIQPAPVPETFISADPRTALRLFLGGARGDLSAFDAQAVDSYARALEDPDTVRAMCQDYRAAASLDLEEQRADKEQGRLIRCPLRILWGKKGVCEAFFEPLEDWRAVTAEGVPVDGWAVDSGHWIPECVPEEVVANVLEFCV</sequence>
<dbReference type="InterPro" id="IPR029058">
    <property type="entry name" value="AB_hydrolase_fold"/>
</dbReference>
<dbReference type="InterPro" id="IPR000073">
    <property type="entry name" value="AB_hydrolase_1"/>
</dbReference>
<evidence type="ECO:0000256" key="1">
    <source>
        <dbReference type="ARBA" id="ARBA00022801"/>
    </source>
</evidence>
<gene>
    <name evidence="4" type="ORF">B0I35DRAFT_449561</name>
</gene>
<evidence type="ECO:0000256" key="2">
    <source>
        <dbReference type="ARBA" id="ARBA00038334"/>
    </source>
</evidence>
<accession>A0A8K0T1Z4</accession>
<dbReference type="OrthoDB" id="408373at2759"/>
<name>A0A8K0T1Z4_9HYPO</name>
<evidence type="ECO:0000313" key="5">
    <source>
        <dbReference type="Proteomes" id="UP000813444"/>
    </source>
</evidence>